<dbReference type="InterPro" id="IPR006076">
    <property type="entry name" value="FAD-dep_OxRdtase"/>
</dbReference>
<dbReference type="GO" id="GO:0050031">
    <property type="term" value="F:L-pipecolate oxidase activity"/>
    <property type="evidence" value="ECO:0007669"/>
    <property type="project" value="TreeGrafter"/>
</dbReference>
<feature type="domain" description="FAD dependent oxidoreductase" evidence="7">
    <location>
        <begin position="7"/>
        <end position="382"/>
    </location>
</feature>
<evidence type="ECO:0000256" key="4">
    <source>
        <dbReference type="ARBA" id="ARBA00022827"/>
    </source>
</evidence>
<dbReference type="GO" id="GO:0050660">
    <property type="term" value="F:flavin adenine dinucleotide binding"/>
    <property type="evidence" value="ECO:0007669"/>
    <property type="project" value="InterPro"/>
</dbReference>
<dbReference type="PANTHER" id="PTHR10961">
    <property type="entry name" value="PEROXISOMAL SARCOSINE OXIDASE"/>
    <property type="match status" value="1"/>
</dbReference>
<feature type="region of interest" description="Disordered" evidence="6">
    <location>
        <begin position="405"/>
        <end position="428"/>
    </location>
</feature>
<comment type="caution">
    <text evidence="8">The sequence shown here is derived from an EMBL/GenBank/DDBJ whole genome shotgun (WGS) entry which is preliminary data.</text>
</comment>
<dbReference type="InterPro" id="IPR036188">
    <property type="entry name" value="FAD/NAD-bd_sf"/>
</dbReference>
<evidence type="ECO:0000313" key="8">
    <source>
        <dbReference type="EMBL" id="RDW74169.1"/>
    </source>
</evidence>
<evidence type="ECO:0000256" key="6">
    <source>
        <dbReference type="SAM" id="MobiDB-lite"/>
    </source>
</evidence>
<sequence>MSKERAILIIGAGVFGLSTALELTQRGYKNVTVLDRYLPPVQDGSSVDISRVIRADYADDVYARIASEAMELWKTKYSHAFHSTNFVMFSETTDNPYMIKTKENLSHHGIPYEVIAGNEDVQRTNASLRAAGGDYSSLNGYTNPIGGWANAAGAVQALARECSLAGVSFIVGKRGTVTSLRIEEGKIVGVNVAAGPWIAASKVILSAGAWSCRLVNLSKNSISTGQPVGFIQLTDKEATELADLPVIINMSTGWFCFPPDPVTKQLKCARHGFGYTTEVAPDYGIAQGGQSKVSAPLRDKSSSVYSFIPADAKAALRTGLRHFYPKLADRPWKNTRLCWYTDTPTGDFLIDDHPQLENLFLATGGSGHGFKFMPVLGRYIVDCFEDKASRELREKWRFRPVESVDMKGDGSRGGPDRRPLTDLEVARL</sequence>
<dbReference type="AlphaFoldDB" id="A0A3D8RJE1"/>
<dbReference type="SUPFAM" id="SSF54373">
    <property type="entry name" value="FAD-linked reductases, C-terminal domain"/>
    <property type="match status" value="1"/>
</dbReference>
<dbReference type="Proteomes" id="UP000256328">
    <property type="component" value="Unassembled WGS sequence"/>
</dbReference>
<evidence type="ECO:0000313" key="9">
    <source>
        <dbReference type="Proteomes" id="UP000256328"/>
    </source>
</evidence>
<protein>
    <submittedName>
        <fullName evidence="8">FAD dependent oxidoreductase-6</fullName>
    </submittedName>
</protein>
<dbReference type="PANTHER" id="PTHR10961:SF45">
    <property type="entry name" value="FAD DEPENDENT OXIDOREDUCTASE DOMAIN-CONTAINING PROTEIN-RELATED"/>
    <property type="match status" value="1"/>
</dbReference>
<reference evidence="8 9" key="1">
    <citation type="journal article" date="2018" name="IMA Fungus">
        <title>IMA Genome-F 9: Draft genome sequence of Annulohypoxylon stygium, Aspergillus mulundensis, Berkeleyomyces basicola (syn. Thielaviopsis basicola), Ceratocystis smalleyi, two Cercospora beticola strains, Coleophoma cylindrospora, Fusarium fracticaudum, Phialophora cf. hyalina, and Morchella septimelata.</title>
        <authorList>
            <person name="Wingfield B.D."/>
            <person name="Bills G.F."/>
            <person name="Dong Y."/>
            <person name="Huang W."/>
            <person name="Nel W.J."/>
            <person name="Swalarsk-Parry B.S."/>
            <person name="Vaghefi N."/>
            <person name="Wilken P.M."/>
            <person name="An Z."/>
            <person name="de Beer Z.W."/>
            <person name="De Vos L."/>
            <person name="Chen L."/>
            <person name="Duong T.A."/>
            <person name="Gao Y."/>
            <person name="Hammerbacher A."/>
            <person name="Kikkert J.R."/>
            <person name="Li Y."/>
            <person name="Li H."/>
            <person name="Li K."/>
            <person name="Li Q."/>
            <person name="Liu X."/>
            <person name="Ma X."/>
            <person name="Naidoo K."/>
            <person name="Pethybridge S.J."/>
            <person name="Sun J."/>
            <person name="Steenkamp E.T."/>
            <person name="van der Nest M.A."/>
            <person name="van Wyk S."/>
            <person name="Wingfield M.J."/>
            <person name="Xiong C."/>
            <person name="Yue Q."/>
            <person name="Zhang X."/>
        </authorList>
    </citation>
    <scope>NUCLEOTIDE SEQUENCE [LARGE SCALE GENOMIC DNA]</scope>
    <source>
        <strain evidence="8 9">BP5796</strain>
    </source>
</reference>
<keyword evidence="5" id="KW-0560">Oxidoreductase</keyword>
<dbReference type="InterPro" id="IPR045170">
    <property type="entry name" value="MTOX"/>
</dbReference>
<evidence type="ECO:0000256" key="3">
    <source>
        <dbReference type="ARBA" id="ARBA00022630"/>
    </source>
</evidence>
<accession>A0A3D8RJE1</accession>
<dbReference type="Gene3D" id="3.50.50.60">
    <property type="entry name" value="FAD/NAD(P)-binding domain"/>
    <property type="match status" value="1"/>
</dbReference>
<comment type="cofactor">
    <cofactor evidence="1">
        <name>FAD</name>
        <dbReference type="ChEBI" id="CHEBI:57692"/>
    </cofactor>
</comment>
<proteinExistence type="inferred from homology"/>
<organism evidence="8 9">
    <name type="scientific">Coleophoma crateriformis</name>
    <dbReference type="NCBI Taxonomy" id="565419"/>
    <lineage>
        <taxon>Eukaryota</taxon>
        <taxon>Fungi</taxon>
        <taxon>Dikarya</taxon>
        <taxon>Ascomycota</taxon>
        <taxon>Pezizomycotina</taxon>
        <taxon>Leotiomycetes</taxon>
        <taxon>Helotiales</taxon>
        <taxon>Dermateaceae</taxon>
        <taxon>Coleophoma</taxon>
    </lineage>
</organism>
<evidence type="ECO:0000256" key="2">
    <source>
        <dbReference type="ARBA" id="ARBA00010989"/>
    </source>
</evidence>
<dbReference type="Pfam" id="PF01266">
    <property type="entry name" value="DAO"/>
    <property type="match status" value="1"/>
</dbReference>
<evidence type="ECO:0000256" key="1">
    <source>
        <dbReference type="ARBA" id="ARBA00001974"/>
    </source>
</evidence>
<evidence type="ECO:0000256" key="5">
    <source>
        <dbReference type="ARBA" id="ARBA00023002"/>
    </source>
</evidence>
<comment type="similarity">
    <text evidence="2">Belongs to the MSOX/MTOX family.</text>
</comment>
<evidence type="ECO:0000259" key="7">
    <source>
        <dbReference type="Pfam" id="PF01266"/>
    </source>
</evidence>
<name>A0A3D8RJE1_9HELO</name>
<dbReference type="SUPFAM" id="SSF51905">
    <property type="entry name" value="FAD/NAD(P)-binding domain"/>
    <property type="match status" value="1"/>
</dbReference>
<dbReference type="GO" id="GO:0004657">
    <property type="term" value="F:proline dehydrogenase activity"/>
    <property type="evidence" value="ECO:0007669"/>
    <property type="project" value="TreeGrafter"/>
</dbReference>
<keyword evidence="9" id="KW-1185">Reference proteome</keyword>
<dbReference type="EMBL" id="PDLN01000010">
    <property type="protein sequence ID" value="RDW74169.1"/>
    <property type="molecule type" value="Genomic_DNA"/>
</dbReference>
<keyword evidence="3" id="KW-0285">Flavoprotein</keyword>
<gene>
    <name evidence="8" type="ORF">BP5796_07611</name>
</gene>
<dbReference type="GO" id="GO:0008115">
    <property type="term" value="F:sarcosine oxidase activity"/>
    <property type="evidence" value="ECO:0007669"/>
    <property type="project" value="TreeGrafter"/>
</dbReference>
<dbReference type="Gene3D" id="3.30.9.10">
    <property type="entry name" value="D-Amino Acid Oxidase, subunit A, domain 2"/>
    <property type="match status" value="1"/>
</dbReference>
<keyword evidence="4" id="KW-0274">FAD</keyword>
<dbReference type="OrthoDB" id="2219495at2759"/>